<evidence type="ECO:0000313" key="2">
    <source>
        <dbReference type="Proteomes" id="UP000559256"/>
    </source>
</evidence>
<sequence length="308" mass="34317">MLPGGLSSPSHIDGPSYESFFGSGLNLQTEYNAFFAFATRPQISLSGLSCPAPLEPQNNSFYAPSYRANAPPRSLSALLSSPHSPIPPPLSPMRTDQITVVLPILLQLISWALVLPPAFLEHLFDHLHSNRQTLLPFFSFVPKSLLCADLLPIVSKVQGRDVTAHVEDQCQDIFVRPGPSSISHKSLTVHAWPVNSFSPFYNSRLLCLMRLLNTKTLKLKEFYADIPQYAILSHTWEKEEVIFQDIQNLRTAKLKAGYDKVWSAYILSVLMMVQQDLENVRCSEEDIVVGRGSGKTGADAFFEFVGHD</sequence>
<protein>
    <submittedName>
        <fullName evidence="1">Uncharacterized protein</fullName>
    </submittedName>
</protein>
<dbReference type="PANTHER" id="PTHR10622">
    <property type="entry name" value="HET DOMAIN-CONTAINING PROTEIN"/>
    <property type="match status" value="1"/>
</dbReference>
<evidence type="ECO:0000313" key="1">
    <source>
        <dbReference type="EMBL" id="KAF5369580.1"/>
    </source>
</evidence>
<dbReference type="OrthoDB" id="5122891at2759"/>
<proteinExistence type="predicted"/>
<dbReference type="EMBL" id="JAACJM010000013">
    <property type="protein sequence ID" value="KAF5369580.1"/>
    <property type="molecule type" value="Genomic_DNA"/>
</dbReference>
<name>A0A8H5GRH2_9AGAR</name>
<dbReference type="AlphaFoldDB" id="A0A8H5GRH2"/>
<comment type="caution">
    <text evidence="1">The sequence shown here is derived from an EMBL/GenBank/DDBJ whole genome shotgun (WGS) entry which is preliminary data.</text>
</comment>
<dbReference type="Proteomes" id="UP000559256">
    <property type="component" value="Unassembled WGS sequence"/>
</dbReference>
<gene>
    <name evidence="1" type="ORF">D9758_002483</name>
</gene>
<dbReference type="PANTHER" id="PTHR10622:SF10">
    <property type="entry name" value="HET DOMAIN-CONTAINING PROTEIN"/>
    <property type="match status" value="1"/>
</dbReference>
<accession>A0A8H5GRH2</accession>
<organism evidence="1 2">
    <name type="scientific">Tetrapyrgos nigripes</name>
    <dbReference type="NCBI Taxonomy" id="182062"/>
    <lineage>
        <taxon>Eukaryota</taxon>
        <taxon>Fungi</taxon>
        <taxon>Dikarya</taxon>
        <taxon>Basidiomycota</taxon>
        <taxon>Agaricomycotina</taxon>
        <taxon>Agaricomycetes</taxon>
        <taxon>Agaricomycetidae</taxon>
        <taxon>Agaricales</taxon>
        <taxon>Marasmiineae</taxon>
        <taxon>Marasmiaceae</taxon>
        <taxon>Tetrapyrgos</taxon>
    </lineage>
</organism>
<reference evidence="1 2" key="1">
    <citation type="journal article" date="2020" name="ISME J.">
        <title>Uncovering the hidden diversity of litter-decomposition mechanisms in mushroom-forming fungi.</title>
        <authorList>
            <person name="Floudas D."/>
            <person name="Bentzer J."/>
            <person name="Ahren D."/>
            <person name="Johansson T."/>
            <person name="Persson P."/>
            <person name="Tunlid A."/>
        </authorList>
    </citation>
    <scope>NUCLEOTIDE SEQUENCE [LARGE SCALE GENOMIC DNA]</scope>
    <source>
        <strain evidence="1 2">CBS 291.85</strain>
    </source>
</reference>
<keyword evidence="2" id="KW-1185">Reference proteome</keyword>